<keyword evidence="3" id="KW-1185">Reference proteome</keyword>
<name>A0AAW0GVY3_9APHY</name>
<evidence type="ECO:0008006" key="4">
    <source>
        <dbReference type="Google" id="ProtNLM"/>
    </source>
</evidence>
<feature type="compositionally biased region" description="Acidic residues" evidence="1">
    <location>
        <begin position="1"/>
        <end position="12"/>
    </location>
</feature>
<protein>
    <recommendedName>
        <fullName evidence="4">RING-type domain-containing protein</fullName>
    </recommendedName>
</protein>
<feature type="compositionally biased region" description="Polar residues" evidence="1">
    <location>
        <begin position="107"/>
        <end position="119"/>
    </location>
</feature>
<dbReference type="Proteomes" id="UP001385951">
    <property type="component" value="Unassembled WGS sequence"/>
</dbReference>
<dbReference type="EMBL" id="JASBNA010000001">
    <property type="protein sequence ID" value="KAK7695449.1"/>
    <property type="molecule type" value="Genomic_DNA"/>
</dbReference>
<evidence type="ECO:0000256" key="1">
    <source>
        <dbReference type="SAM" id="MobiDB-lite"/>
    </source>
</evidence>
<dbReference type="SUPFAM" id="SSF57850">
    <property type="entry name" value="RING/U-box"/>
    <property type="match status" value="1"/>
</dbReference>
<dbReference type="InterPro" id="IPR013083">
    <property type="entry name" value="Znf_RING/FYVE/PHD"/>
</dbReference>
<comment type="caution">
    <text evidence="2">The sequence shown here is derived from an EMBL/GenBank/DDBJ whole genome shotgun (WGS) entry which is preliminary data.</text>
</comment>
<accession>A0AAW0GVY3</accession>
<evidence type="ECO:0000313" key="2">
    <source>
        <dbReference type="EMBL" id="KAK7695449.1"/>
    </source>
</evidence>
<feature type="compositionally biased region" description="Polar residues" evidence="1">
    <location>
        <begin position="48"/>
        <end position="58"/>
    </location>
</feature>
<dbReference type="AlphaFoldDB" id="A0AAW0GVY3"/>
<dbReference type="Gene3D" id="3.30.40.10">
    <property type="entry name" value="Zinc/RING finger domain, C3HC4 (zinc finger)"/>
    <property type="match status" value="1"/>
</dbReference>
<reference evidence="2 3" key="1">
    <citation type="submission" date="2022-09" db="EMBL/GenBank/DDBJ databases">
        <authorList>
            <person name="Palmer J.M."/>
        </authorList>
    </citation>
    <scope>NUCLEOTIDE SEQUENCE [LARGE SCALE GENOMIC DNA]</scope>
    <source>
        <strain evidence="2 3">DSM 7382</strain>
    </source>
</reference>
<organism evidence="2 3">
    <name type="scientific">Cerrena zonata</name>
    <dbReference type="NCBI Taxonomy" id="2478898"/>
    <lineage>
        <taxon>Eukaryota</taxon>
        <taxon>Fungi</taxon>
        <taxon>Dikarya</taxon>
        <taxon>Basidiomycota</taxon>
        <taxon>Agaricomycotina</taxon>
        <taxon>Agaricomycetes</taxon>
        <taxon>Polyporales</taxon>
        <taxon>Cerrenaceae</taxon>
        <taxon>Cerrena</taxon>
    </lineage>
</organism>
<proteinExistence type="predicted"/>
<gene>
    <name evidence="2" type="ORF">QCA50_000085</name>
</gene>
<evidence type="ECO:0000313" key="3">
    <source>
        <dbReference type="Proteomes" id="UP001385951"/>
    </source>
</evidence>
<feature type="region of interest" description="Disordered" evidence="1">
    <location>
        <begin position="1"/>
        <end position="143"/>
    </location>
</feature>
<sequence>MPDAFSEDEYDALPDPFVNIDWDAVERSNNNTQTGYPAPPPRTPPTTHQQGPVEQNSESSDEYDLLPDPFAGIVWDGDTPTNGVLAGDESRPSSSNTTHVLYRGQKRSLQTHGPVASSSKKSKREPFTPPQVNSALTSAGRGHSIDQDSDILSVLKSFEDDITCPICCDMLACAHLGNPCGHCYCGECGWNWISTKVSSNHL</sequence>